<dbReference type="GO" id="GO:0004081">
    <property type="term" value="F:bis(5'-nucleosyl)-tetraphosphatase (asymmetrical) activity"/>
    <property type="evidence" value="ECO:0007669"/>
    <property type="project" value="TreeGrafter"/>
</dbReference>
<evidence type="ECO:0000259" key="3">
    <source>
        <dbReference type="PROSITE" id="PS51462"/>
    </source>
</evidence>
<dbReference type="InterPro" id="IPR051325">
    <property type="entry name" value="Nudix_hydrolase_domain"/>
</dbReference>
<organism evidence="4 5">
    <name type="scientific">Mycolicibacterium poriferae</name>
    <dbReference type="NCBI Taxonomy" id="39694"/>
    <lineage>
        <taxon>Bacteria</taxon>
        <taxon>Bacillati</taxon>
        <taxon>Actinomycetota</taxon>
        <taxon>Actinomycetes</taxon>
        <taxon>Mycobacteriales</taxon>
        <taxon>Mycobacteriaceae</taxon>
        <taxon>Mycolicibacterium</taxon>
    </lineage>
</organism>
<dbReference type="GO" id="GO:0006754">
    <property type="term" value="P:ATP biosynthetic process"/>
    <property type="evidence" value="ECO:0007669"/>
    <property type="project" value="TreeGrafter"/>
</dbReference>
<dbReference type="CDD" id="cd04662">
    <property type="entry name" value="NUDIX_Hydrolase"/>
    <property type="match status" value="1"/>
</dbReference>
<evidence type="ECO:0000313" key="5">
    <source>
        <dbReference type="Proteomes" id="UP000466785"/>
    </source>
</evidence>
<keyword evidence="5" id="KW-1185">Reference proteome</keyword>
<keyword evidence="1" id="KW-0378">Hydrolase</keyword>
<protein>
    <recommendedName>
        <fullName evidence="3">Nudix hydrolase domain-containing protein</fullName>
    </recommendedName>
</protein>
<reference evidence="4 5" key="1">
    <citation type="journal article" date="2019" name="Emerg. Microbes Infect.">
        <title>Comprehensive subspecies identification of 175 nontuberculous mycobacteria species based on 7547 genomic profiles.</title>
        <authorList>
            <person name="Matsumoto Y."/>
            <person name="Kinjo T."/>
            <person name="Motooka D."/>
            <person name="Nabeya D."/>
            <person name="Jung N."/>
            <person name="Uechi K."/>
            <person name="Horii T."/>
            <person name="Iida T."/>
            <person name="Fujita J."/>
            <person name="Nakamura S."/>
        </authorList>
    </citation>
    <scope>NUCLEOTIDE SEQUENCE [LARGE SCALE GENOMIC DNA]</scope>
    <source>
        <strain evidence="4 5">JCM 12603</strain>
    </source>
</reference>
<feature type="domain" description="Nudix hydrolase" evidence="3">
    <location>
        <begin position="44"/>
        <end position="193"/>
    </location>
</feature>
<proteinExistence type="predicted"/>
<name>A0A6N4VDR6_9MYCO</name>
<dbReference type="PROSITE" id="PS51462">
    <property type="entry name" value="NUDIX"/>
    <property type="match status" value="1"/>
</dbReference>
<feature type="region of interest" description="Disordered" evidence="2">
    <location>
        <begin position="1"/>
        <end position="20"/>
    </location>
</feature>
<sequence length="206" mass="22434">MSIGRNGSNRRTDRVGGRRPAGSVGRVIVCSILARAWFSYGPVVPKLSAGLLLYRGDGDRLEVLLGHPGGPFWARKDDGAWSVPKGEYAEGEDPWTVAQREFSEEVGKPPPTGPRLDLEPVRQPGGKIVTVFAVHADLDLTGTVSNTFTMEWPRGSGQQREFPEIDRLAWFDLAAARVKLLTGQRPLVDRLQEAVGPAAPPASRSR</sequence>
<dbReference type="GO" id="GO:0006167">
    <property type="term" value="P:AMP biosynthetic process"/>
    <property type="evidence" value="ECO:0007669"/>
    <property type="project" value="TreeGrafter"/>
</dbReference>
<dbReference type="InterPro" id="IPR000086">
    <property type="entry name" value="NUDIX_hydrolase_dom"/>
</dbReference>
<dbReference type="Proteomes" id="UP000466785">
    <property type="component" value="Chromosome"/>
</dbReference>
<dbReference type="InterPro" id="IPR015797">
    <property type="entry name" value="NUDIX_hydrolase-like_dom_sf"/>
</dbReference>
<dbReference type="Pfam" id="PF00293">
    <property type="entry name" value="NUDIX"/>
    <property type="match status" value="1"/>
</dbReference>
<accession>A0A6N4VDR6</accession>
<dbReference type="PANTHER" id="PTHR21340">
    <property type="entry name" value="DIADENOSINE 5,5-P1,P4-TETRAPHOSPHATE PYROPHOSPHOHYDROLASE MUTT"/>
    <property type="match status" value="1"/>
</dbReference>
<evidence type="ECO:0000313" key="4">
    <source>
        <dbReference type="EMBL" id="BBX52283.1"/>
    </source>
</evidence>
<dbReference type="Gene3D" id="3.90.79.10">
    <property type="entry name" value="Nucleoside Triphosphate Pyrophosphohydrolase"/>
    <property type="match status" value="1"/>
</dbReference>
<dbReference type="KEGG" id="mpof:MPOR_33090"/>
<evidence type="ECO:0000256" key="1">
    <source>
        <dbReference type="ARBA" id="ARBA00022801"/>
    </source>
</evidence>
<dbReference type="InterPro" id="IPR020084">
    <property type="entry name" value="NUDIX_hydrolase_CS"/>
</dbReference>
<dbReference type="PROSITE" id="PS00893">
    <property type="entry name" value="NUDIX_BOX"/>
    <property type="match status" value="1"/>
</dbReference>
<dbReference type="AlphaFoldDB" id="A0A6N4VDR6"/>
<dbReference type="SUPFAM" id="SSF55811">
    <property type="entry name" value="Nudix"/>
    <property type="match status" value="1"/>
</dbReference>
<dbReference type="EMBL" id="AP022570">
    <property type="protein sequence ID" value="BBX52283.1"/>
    <property type="molecule type" value="Genomic_DNA"/>
</dbReference>
<gene>
    <name evidence="4" type="ORF">MPOR_33090</name>
</gene>
<dbReference type="PANTHER" id="PTHR21340:SF7">
    <property type="entry name" value="NUDIX HYDROLASE DOMAIN-CONTAINING PROTEIN"/>
    <property type="match status" value="1"/>
</dbReference>
<evidence type="ECO:0000256" key="2">
    <source>
        <dbReference type="SAM" id="MobiDB-lite"/>
    </source>
</evidence>